<accession>A0A8T2J272</accession>
<feature type="transmembrane region" description="Helical" evidence="5">
    <location>
        <begin position="95"/>
        <end position="117"/>
    </location>
</feature>
<evidence type="ECO:0000256" key="2">
    <source>
        <dbReference type="ARBA" id="ARBA00022692"/>
    </source>
</evidence>
<dbReference type="AlphaFoldDB" id="A0A8T2J272"/>
<dbReference type="Pfam" id="PF00822">
    <property type="entry name" value="PMP22_Claudin"/>
    <property type="match status" value="1"/>
</dbReference>
<dbReference type="PROSITE" id="PS01221">
    <property type="entry name" value="PMP22_1"/>
    <property type="match status" value="1"/>
</dbReference>
<dbReference type="OrthoDB" id="8678517at2759"/>
<keyword evidence="2 5" id="KW-0812">Transmembrane</keyword>
<name>A0A8T2J272_9PIPI</name>
<dbReference type="Gene3D" id="1.20.140.150">
    <property type="match status" value="1"/>
</dbReference>
<comment type="subcellular location">
    <subcellularLocation>
        <location evidence="1">Membrane</location>
        <topology evidence="1">Multi-pass membrane protein</topology>
    </subcellularLocation>
</comment>
<keyword evidence="7" id="KW-1185">Reference proteome</keyword>
<evidence type="ECO:0000313" key="7">
    <source>
        <dbReference type="Proteomes" id="UP000812440"/>
    </source>
</evidence>
<dbReference type="EMBL" id="JAACNH010000007">
    <property type="protein sequence ID" value="KAG8436466.1"/>
    <property type="molecule type" value="Genomic_DNA"/>
</dbReference>
<gene>
    <name evidence="6" type="ORF">GDO86_007526</name>
</gene>
<keyword evidence="4 5" id="KW-0472">Membrane</keyword>
<dbReference type="GO" id="GO:0016020">
    <property type="term" value="C:membrane"/>
    <property type="evidence" value="ECO:0007669"/>
    <property type="project" value="UniProtKB-SubCell"/>
</dbReference>
<evidence type="ECO:0000256" key="4">
    <source>
        <dbReference type="ARBA" id="ARBA00023136"/>
    </source>
</evidence>
<evidence type="ECO:0000313" key="6">
    <source>
        <dbReference type="EMBL" id="KAG8436466.1"/>
    </source>
</evidence>
<dbReference type="InterPro" id="IPR004031">
    <property type="entry name" value="PMP22/EMP/MP20/Claudin"/>
</dbReference>
<dbReference type="InterPro" id="IPR004032">
    <property type="entry name" value="PMP22_EMP_MP20"/>
</dbReference>
<feature type="transmembrane region" description="Helical" evidence="5">
    <location>
        <begin position="21"/>
        <end position="50"/>
    </location>
</feature>
<evidence type="ECO:0000256" key="5">
    <source>
        <dbReference type="SAM" id="Phobius"/>
    </source>
</evidence>
<proteinExistence type="predicted"/>
<comment type="caution">
    <text evidence="6">The sequence shown here is derived from an EMBL/GenBank/DDBJ whole genome shotgun (WGS) entry which is preliminary data.</text>
</comment>
<sequence length="143" mass="15538">MYGKCGVMEWDMIHCAITKRANMLVLLAGIFVVHIATVVMLFVATISNVWLQSSGGTTFGSLGIWMACSNGVCQNIFGTTIIAGNGAAMRAVEAFMILAIIFSGFALCAFIAHSSYWKGVSFLHHWSPDACLLCMHSDCHFHL</sequence>
<keyword evidence="3 5" id="KW-1133">Transmembrane helix</keyword>
<evidence type="ECO:0000256" key="3">
    <source>
        <dbReference type="ARBA" id="ARBA00022989"/>
    </source>
</evidence>
<reference evidence="6" key="1">
    <citation type="thesis" date="2020" institute="ProQuest LLC" country="789 East Eisenhower Parkway, Ann Arbor, MI, USA">
        <title>Comparative Genomics and Chromosome Evolution.</title>
        <authorList>
            <person name="Mudd A.B."/>
        </authorList>
    </citation>
    <scope>NUCLEOTIDE SEQUENCE</scope>
    <source>
        <strain evidence="6">Female2</strain>
        <tissue evidence="6">Blood</tissue>
    </source>
</reference>
<protein>
    <submittedName>
        <fullName evidence="6">Uncharacterized protein</fullName>
    </submittedName>
</protein>
<organism evidence="6 7">
    <name type="scientific">Hymenochirus boettgeri</name>
    <name type="common">Congo dwarf clawed frog</name>
    <dbReference type="NCBI Taxonomy" id="247094"/>
    <lineage>
        <taxon>Eukaryota</taxon>
        <taxon>Metazoa</taxon>
        <taxon>Chordata</taxon>
        <taxon>Craniata</taxon>
        <taxon>Vertebrata</taxon>
        <taxon>Euteleostomi</taxon>
        <taxon>Amphibia</taxon>
        <taxon>Batrachia</taxon>
        <taxon>Anura</taxon>
        <taxon>Pipoidea</taxon>
        <taxon>Pipidae</taxon>
        <taxon>Pipinae</taxon>
        <taxon>Hymenochirus</taxon>
    </lineage>
</organism>
<evidence type="ECO:0000256" key="1">
    <source>
        <dbReference type="ARBA" id="ARBA00004141"/>
    </source>
</evidence>
<feature type="transmembrane region" description="Helical" evidence="5">
    <location>
        <begin position="62"/>
        <end position="83"/>
    </location>
</feature>
<dbReference type="Proteomes" id="UP000812440">
    <property type="component" value="Chromosome 4"/>
</dbReference>